<name>A0ABD4RHW0_9CLOT</name>
<protein>
    <submittedName>
        <fullName evidence="1">Uncharacterized protein</fullName>
    </submittedName>
</protein>
<dbReference type="GeneID" id="66302907"/>
<dbReference type="RefSeq" id="WP_021876999.1">
    <property type="nucleotide sequence ID" value="NZ_CP018624.1"/>
</dbReference>
<dbReference type="Proteomes" id="UP000775179">
    <property type="component" value="Unassembled WGS sequence"/>
</dbReference>
<organism evidence="1 2">
    <name type="scientific">Clostridium chauvoei</name>
    <dbReference type="NCBI Taxonomy" id="46867"/>
    <lineage>
        <taxon>Bacteria</taxon>
        <taxon>Bacillati</taxon>
        <taxon>Bacillota</taxon>
        <taxon>Clostridia</taxon>
        <taxon>Eubacteriales</taxon>
        <taxon>Clostridiaceae</taxon>
        <taxon>Clostridium</taxon>
    </lineage>
</organism>
<evidence type="ECO:0000313" key="2">
    <source>
        <dbReference type="Proteomes" id="UP000775179"/>
    </source>
</evidence>
<gene>
    <name evidence="1" type="ORF">K4H94_06700</name>
</gene>
<accession>A0ABD4RHW0</accession>
<sequence>MRIINSRGLSDRGNLINEDIFNIEENAAWVSDGFSQYYDTLNIEKDSDSFIKLVKE</sequence>
<comment type="caution">
    <text evidence="1">The sequence shown here is derived from an EMBL/GenBank/DDBJ whole genome shotgun (WGS) entry which is preliminary data.</text>
</comment>
<dbReference type="AlphaFoldDB" id="A0ABD4RHW0"/>
<proteinExistence type="predicted"/>
<reference evidence="1 2" key="1">
    <citation type="submission" date="2021-08" db="EMBL/GenBank/DDBJ databases">
        <title>Genome sequence analysis of Clostridium chauvoei strains of European origin and evaluation of typing options for outbreak investigations.</title>
        <authorList>
            <person name="Abdel-Glil M."/>
            <person name="Thomas P."/>
            <person name="Seyboldt C."/>
        </authorList>
    </citation>
    <scope>NUCLEOTIDE SEQUENCE [LARGE SCALE GENOMIC DNA]</scope>
    <source>
        <strain evidence="1 2">S0260-09</strain>
    </source>
</reference>
<evidence type="ECO:0000313" key="1">
    <source>
        <dbReference type="EMBL" id="MBX7290731.1"/>
    </source>
</evidence>
<dbReference type="EMBL" id="JAIFTX010000011">
    <property type="protein sequence ID" value="MBX7290731.1"/>
    <property type="molecule type" value="Genomic_DNA"/>
</dbReference>